<sequence length="118" mass="12733">MSLTRMRPPPAPAPPPANRLSPRNLRQNIILQDNQDAAISSNYSANGRVTEPGGIVLGCDLVDESLRGRGGVIRDDVRNSSDLLLYSLGARTLYVSGVSSAPAQERRRGARCRCCIES</sequence>
<keyword evidence="3" id="KW-1185">Reference proteome</keyword>
<accession>A0A4C1Z417</accession>
<feature type="region of interest" description="Disordered" evidence="1">
    <location>
        <begin position="1"/>
        <end position="24"/>
    </location>
</feature>
<reference evidence="2 3" key="1">
    <citation type="journal article" date="2019" name="Commun. Biol.">
        <title>The bagworm genome reveals a unique fibroin gene that provides high tensile strength.</title>
        <authorList>
            <person name="Kono N."/>
            <person name="Nakamura H."/>
            <person name="Ohtoshi R."/>
            <person name="Tomita M."/>
            <person name="Numata K."/>
            <person name="Arakawa K."/>
        </authorList>
    </citation>
    <scope>NUCLEOTIDE SEQUENCE [LARGE SCALE GENOMIC DNA]</scope>
</reference>
<proteinExistence type="predicted"/>
<dbReference type="Proteomes" id="UP000299102">
    <property type="component" value="Unassembled WGS sequence"/>
</dbReference>
<gene>
    <name evidence="2" type="ORF">EVAR_61775_1</name>
</gene>
<evidence type="ECO:0000256" key="1">
    <source>
        <dbReference type="SAM" id="MobiDB-lite"/>
    </source>
</evidence>
<evidence type="ECO:0000313" key="3">
    <source>
        <dbReference type="Proteomes" id="UP000299102"/>
    </source>
</evidence>
<dbReference type="AlphaFoldDB" id="A0A4C1Z417"/>
<dbReference type="EMBL" id="BGZK01001508">
    <property type="protein sequence ID" value="GBP81377.1"/>
    <property type="molecule type" value="Genomic_DNA"/>
</dbReference>
<protein>
    <submittedName>
        <fullName evidence="2">Uncharacterized protein</fullName>
    </submittedName>
</protein>
<feature type="compositionally biased region" description="Pro residues" evidence="1">
    <location>
        <begin position="7"/>
        <end position="17"/>
    </location>
</feature>
<comment type="caution">
    <text evidence="2">The sequence shown here is derived from an EMBL/GenBank/DDBJ whole genome shotgun (WGS) entry which is preliminary data.</text>
</comment>
<evidence type="ECO:0000313" key="2">
    <source>
        <dbReference type="EMBL" id="GBP81377.1"/>
    </source>
</evidence>
<name>A0A4C1Z417_EUMVA</name>
<organism evidence="2 3">
    <name type="scientific">Eumeta variegata</name>
    <name type="common">Bagworm moth</name>
    <name type="synonym">Eumeta japonica</name>
    <dbReference type="NCBI Taxonomy" id="151549"/>
    <lineage>
        <taxon>Eukaryota</taxon>
        <taxon>Metazoa</taxon>
        <taxon>Ecdysozoa</taxon>
        <taxon>Arthropoda</taxon>
        <taxon>Hexapoda</taxon>
        <taxon>Insecta</taxon>
        <taxon>Pterygota</taxon>
        <taxon>Neoptera</taxon>
        <taxon>Endopterygota</taxon>
        <taxon>Lepidoptera</taxon>
        <taxon>Glossata</taxon>
        <taxon>Ditrysia</taxon>
        <taxon>Tineoidea</taxon>
        <taxon>Psychidae</taxon>
        <taxon>Oiketicinae</taxon>
        <taxon>Eumeta</taxon>
    </lineage>
</organism>